<proteinExistence type="predicted"/>
<feature type="domain" description="CopZ zinc binding" evidence="2">
    <location>
        <begin position="2"/>
        <end position="62"/>
    </location>
</feature>
<dbReference type="InterPro" id="IPR041854">
    <property type="entry name" value="BFD-like_2Fe2S-bd_dom_sf"/>
</dbReference>
<sequence>YKFCPVSGSKGLIVKKITMRNHIQEKYWDIISDTNYFFCPQKKCPIIYFNNEKSYYFLEDGVKTRVAHKDGEEPRPICYCLNVLEHRILDEIVTTKRATSLEDIKKYTGARTGKLCHINNPSGRCCGPQVNEVIAKGIELLSEETNVQETILETVHSGCEYCQHEIEYLEPSISLVADTCKACKIDWEKPDLLKL</sequence>
<dbReference type="AlphaFoldDB" id="A0A0F8XZR6"/>
<accession>A0A0F8XZR6</accession>
<dbReference type="EMBL" id="LAZR01056290">
    <property type="protein sequence ID" value="KKK74498.1"/>
    <property type="molecule type" value="Genomic_DNA"/>
</dbReference>
<evidence type="ECO:0000313" key="3">
    <source>
        <dbReference type="EMBL" id="KKK74498.1"/>
    </source>
</evidence>
<name>A0A0F8XZR6_9ZZZZ</name>
<dbReference type="InterPro" id="IPR040890">
    <property type="entry name" value="Znf_CopZ"/>
</dbReference>
<dbReference type="Gene3D" id="2.20.25.270">
    <property type="match status" value="1"/>
</dbReference>
<gene>
    <name evidence="3" type="ORF">LCGC14_2883150</name>
</gene>
<evidence type="ECO:0008006" key="4">
    <source>
        <dbReference type="Google" id="ProtNLM"/>
    </source>
</evidence>
<feature type="domain" description="BFD-like [2Fe-2S]-binding" evidence="1">
    <location>
        <begin position="77"/>
        <end position="135"/>
    </location>
</feature>
<dbReference type="Gene3D" id="1.10.10.1100">
    <property type="entry name" value="BFD-like [2Fe-2S]-binding domain"/>
    <property type="match status" value="1"/>
</dbReference>
<organism evidence="3">
    <name type="scientific">marine sediment metagenome</name>
    <dbReference type="NCBI Taxonomy" id="412755"/>
    <lineage>
        <taxon>unclassified sequences</taxon>
        <taxon>metagenomes</taxon>
        <taxon>ecological metagenomes</taxon>
    </lineage>
</organism>
<dbReference type="InterPro" id="IPR007419">
    <property type="entry name" value="BFD-like_2Fe2S-bd_dom"/>
</dbReference>
<dbReference type="Pfam" id="PF18423">
    <property type="entry name" value="zf_CopZ"/>
    <property type="match status" value="1"/>
</dbReference>
<protein>
    <recommendedName>
        <fullName evidence="4">BFD-like [2Fe-2S]-binding domain-containing protein</fullName>
    </recommendedName>
</protein>
<reference evidence="3" key="1">
    <citation type="journal article" date="2015" name="Nature">
        <title>Complex archaea that bridge the gap between prokaryotes and eukaryotes.</title>
        <authorList>
            <person name="Spang A."/>
            <person name="Saw J.H."/>
            <person name="Jorgensen S.L."/>
            <person name="Zaremba-Niedzwiedzka K."/>
            <person name="Martijn J."/>
            <person name="Lind A.E."/>
            <person name="van Eijk R."/>
            <person name="Schleper C."/>
            <person name="Guy L."/>
            <person name="Ettema T.J."/>
        </authorList>
    </citation>
    <scope>NUCLEOTIDE SEQUENCE</scope>
</reference>
<dbReference type="Pfam" id="PF04324">
    <property type="entry name" value="Fer2_BFD"/>
    <property type="match status" value="1"/>
</dbReference>
<evidence type="ECO:0000259" key="2">
    <source>
        <dbReference type="Pfam" id="PF18423"/>
    </source>
</evidence>
<evidence type="ECO:0000259" key="1">
    <source>
        <dbReference type="Pfam" id="PF04324"/>
    </source>
</evidence>
<dbReference type="CDD" id="cd10141">
    <property type="entry name" value="CopZ-like_Fer2_BFD-like"/>
    <property type="match status" value="1"/>
</dbReference>
<feature type="non-terminal residue" evidence="3">
    <location>
        <position position="1"/>
    </location>
</feature>
<comment type="caution">
    <text evidence="3">The sequence shown here is derived from an EMBL/GenBank/DDBJ whole genome shotgun (WGS) entry which is preliminary data.</text>
</comment>